<keyword evidence="3 8" id="KW-0813">Transport</keyword>
<dbReference type="RefSeq" id="WP_306887354.1">
    <property type="nucleotide sequence ID" value="NZ_JAUSUL010000005.1"/>
</dbReference>
<evidence type="ECO:0000256" key="1">
    <source>
        <dbReference type="ARBA" id="ARBA00004651"/>
    </source>
</evidence>
<evidence type="ECO:0000256" key="5">
    <source>
        <dbReference type="ARBA" id="ARBA00022692"/>
    </source>
</evidence>
<dbReference type="Pfam" id="PF00528">
    <property type="entry name" value="BPD_transp_1"/>
    <property type="match status" value="1"/>
</dbReference>
<comment type="similarity">
    <text evidence="2">Belongs to the binding-protein-dependent transport system permease family. CysTW subfamily.</text>
</comment>
<feature type="transmembrane region" description="Helical" evidence="8">
    <location>
        <begin position="21"/>
        <end position="40"/>
    </location>
</feature>
<reference evidence="10" key="1">
    <citation type="submission" date="2023-07" db="EMBL/GenBank/DDBJ databases">
        <title>Genomic Encyclopedia of Type Strains, Phase IV (KMG-IV): sequencing the most valuable type-strain genomes for metagenomic binning, comparative biology and taxonomic classification.</title>
        <authorList>
            <person name="Goeker M."/>
        </authorList>
    </citation>
    <scope>NUCLEOTIDE SEQUENCE</scope>
    <source>
        <strain evidence="10">DSM 21202</strain>
    </source>
</reference>
<dbReference type="PANTHER" id="PTHR42929">
    <property type="entry name" value="INNER MEMBRANE ABC TRANSPORTER PERMEASE PROTEIN YDCU-RELATED-RELATED"/>
    <property type="match status" value="1"/>
</dbReference>
<evidence type="ECO:0000256" key="4">
    <source>
        <dbReference type="ARBA" id="ARBA00022475"/>
    </source>
</evidence>
<protein>
    <submittedName>
        <fullName evidence="10">Spermidine/putrescine transport system permease protein</fullName>
    </submittedName>
</protein>
<evidence type="ECO:0000259" key="9">
    <source>
        <dbReference type="PROSITE" id="PS50928"/>
    </source>
</evidence>
<feature type="transmembrane region" description="Helical" evidence="8">
    <location>
        <begin position="164"/>
        <end position="186"/>
    </location>
</feature>
<keyword evidence="7 8" id="KW-0472">Membrane</keyword>
<dbReference type="PROSITE" id="PS50928">
    <property type="entry name" value="ABC_TM1"/>
    <property type="match status" value="1"/>
</dbReference>
<keyword evidence="5 8" id="KW-0812">Transmembrane</keyword>
<feature type="transmembrane region" description="Helical" evidence="8">
    <location>
        <begin position="113"/>
        <end position="131"/>
    </location>
</feature>
<proteinExistence type="inferred from homology"/>
<keyword evidence="6 8" id="KW-1133">Transmembrane helix</keyword>
<evidence type="ECO:0000256" key="8">
    <source>
        <dbReference type="RuleBase" id="RU363032"/>
    </source>
</evidence>
<dbReference type="AlphaFoldDB" id="A0AAE3VSL4"/>
<feature type="transmembrane region" description="Helical" evidence="8">
    <location>
        <begin position="81"/>
        <end position="101"/>
    </location>
</feature>
<keyword evidence="4" id="KW-1003">Cell membrane</keyword>
<comment type="caution">
    <text evidence="10">The sequence shown here is derived from an EMBL/GenBank/DDBJ whole genome shotgun (WGS) entry which is preliminary data.</text>
</comment>
<dbReference type="GO" id="GO:0055085">
    <property type="term" value="P:transmembrane transport"/>
    <property type="evidence" value="ECO:0007669"/>
    <property type="project" value="InterPro"/>
</dbReference>
<gene>
    <name evidence="10" type="ORF">J2S73_003919</name>
</gene>
<keyword evidence="11" id="KW-1185">Reference proteome</keyword>
<feature type="transmembrane region" description="Helical" evidence="8">
    <location>
        <begin position="207"/>
        <end position="233"/>
    </location>
</feature>
<feature type="domain" description="ABC transmembrane type-1" evidence="9">
    <location>
        <begin position="77"/>
        <end position="284"/>
    </location>
</feature>
<dbReference type="CDD" id="cd06261">
    <property type="entry name" value="TM_PBP2"/>
    <property type="match status" value="1"/>
</dbReference>
<evidence type="ECO:0000256" key="7">
    <source>
        <dbReference type="ARBA" id="ARBA00023136"/>
    </source>
</evidence>
<evidence type="ECO:0000313" key="10">
    <source>
        <dbReference type="EMBL" id="MDQ0317435.1"/>
    </source>
</evidence>
<evidence type="ECO:0000256" key="2">
    <source>
        <dbReference type="ARBA" id="ARBA00007069"/>
    </source>
</evidence>
<dbReference type="GO" id="GO:0005886">
    <property type="term" value="C:plasma membrane"/>
    <property type="evidence" value="ECO:0007669"/>
    <property type="project" value="UniProtKB-SubCell"/>
</dbReference>
<dbReference type="Gene3D" id="1.10.3720.10">
    <property type="entry name" value="MetI-like"/>
    <property type="match status" value="1"/>
</dbReference>
<dbReference type="InterPro" id="IPR035906">
    <property type="entry name" value="MetI-like_sf"/>
</dbReference>
<dbReference type="Proteomes" id="UP001229244">
    <property type="component" value="Unassembled WGS sequence"/>
</dbReference>
<evidence type="ECO:0000313" key="11">
    <source>
        <dbReference type="Proteomes" id="UP001229244"/>
    </source>
</evidence>
<feature type="transmembrane region" description="Helical" evidence="8">
    <location>
        <begin position="265"/>
        <end position="287"/>
    </location>
</feature>
<dbReference type="EMBL" id="JAUSUL010000005">
    <property type="protein sequence ID" value="MDQ0317435.1"/>
    <property type="molecule type" value="Genomic_DNA"/>
</dbReference>
<dbReference type="PANTHER" id="PTHR42929:SF5">
    <property type="entry name" value="ABC TRANSPORTER PERMEASE PROTEIN"/>
    <property type="match status" value="1"/>
</dbReference>
<name>A0AAE3VSL4_9HYPH</name>
<dbReference type="InterPro" id="IPR000515">
    <property type="entry name" value="MetI-like"/>
</dbReference>
<comment type="subcellular location">
    <subcellularLocation>
        <location evidence="1 8">Cell membrane</location>
        <topology evidence="1 8">Multi-pass membrane protein</topology>
    </subcellularLocation>
</comment>
<dbReference type="SUPFAM" id="SSF161098">
    <property type="entry name" value="MetI-like"/>
    <property type="match status" value="1"/>
</dbReference>
<accession>A0AAE3VSL4</accession>
<evidence type="ECO:0000256" key="6">
    <source>
        <dbReference type="ARBA" id="ARBA00022989"/>
    </source>
</evidence>
<sequence length="295" mass="32014">MAEARAARIDLRGLTMSRTTLVCAGAALLYTAAFILYPYGHVGVFSFWAKDLYSIRPDFILDNYQRIVERPLYLTVIGNSLRIATMVTLVSAVMGYVLAMFLARYAGRWKNTLFILLLVPLWTSFLLRAYVWKIILGRNGLIGGFLGQFGVEPDQLGFLLYSDVSIVIALVYIFVPFVAIPVFAALEKIPPAYGEASADLGARPIRTFVHVTFPLTVPSLLAGCTIVFCLSFGDFITPALLGGSDNIMIANVIIGQFGAAFDWPFGSALAIVVLATVLVVVSAAAWVGNRVAGGR</sequence>
<evidence type="ECO:0000256" key="3">
    <source>
        <dbReference type="ARBA" id="ARBA00022448"/>
    </source>
</evidence>
<organism evidence="10 11">
    <name type="scientific">Amorphus orientalis</name>
    <dbReference type="NCBI Taxonomy" id="649198"/>
    <lineage>
        <taxon>Bacteria</taxon>
        <taxon>Pseudomonadati</taxon>
        <taxon>Pseudomonadota</taxon>
        <taxon>Alphaproteobacteria</taxon>
        <taxon>Hyphomicrobiales</taxon>
        <taxon>Amorphaceae</taxon>
        <taxon>Amorphus</taxon>
    </lineage>
</organism>